<keyword evidence="8" id="KW-0408">Iron</keyword>
<dbReference type="Pfam" id="PF01475">
    <property type="entry name" value="FUR"/>
    <property type="match status" value="1"/>
</dbReference>
<dbReference type="CDD" id="cd07153">
    <property type="entry name" value="Fur_like"/>
    <property type="match status" value="1"/>
</dbReference>
<name>A0A840UT81_9FIRM</name>
<dbReference type="InterPro" id="IPR036390">
    <property type="entry name" value="WH_DNA-bd_sf"/>
</dbReference>
<keyword evidence="6" id="KW-0804">Transcription</keyword>
<evidence type="ECO:0000256" key="6">
    <source>
        <dbReference type="ARBA" id="ARBA00023163"/>
    </source>
</evidence>
<dbReference type="GO" id="GO:0045892">
    <property type="term" value="P:negative regulation of DNA-templated transcription"/>
    <property type="evidence" value="ECO:0007669"/>
    <property type="project" value="TreeGrafter"/>
</dbReference>
<proteinExistence type="inferred from homology"/>
<feature type="binding site" evidence="7">
    <location>
        <position position="103"/>
    </location>
    <ligand>
        <name>Zn(2+)</name>
        <dbReference type="ChEBI" id="CHEBI:29105"/>
    </ligand>
</feature>
<dbReference type="InterPro" id="IPR043135">
    <property type="entry name" value="Fur_C"/>
</dbReference>
<reference evidence="9 10" key="1">
    <citation type="submission" date="2020-08" db="EMBL/GenBank/DDBJ databases">
        <title>Genomic Encyclopedia of Type Strains, Phase IV (KMG-IV): sequencing the most valuable type-strain genomes for metagenomic binning, comparative biology and taxonomic classification.</title>
        <authorList>
            <person name="Goeker M."/>
        </authorList>
    </citation>
    <scope>NUCLEOTIDE SEQUENCE [LARGE SCALE GENOMIC DNA]</scope>
    <source>
        <strain evidence="9 10">DSM 24661</strain>
    </source>
</reference>
<dbReference type="InterPro" id="IPR002481">
    <property type="entry name" value="FUR"/>
</dbReference>
<dbReference type="Gene3D" id="1.10.10.10">
    <property type="entry name" value="Winged helix-like DNA-binding domain superfamily/Winged helix DNA-binding domain"/>
    <property type="match status" value="1"/>
</dbReference>
<comment type="similarity">
    <text evidence="1">Belongs to the Fur family.</text>
</comment>
<organism evidence="9 10">
    <name type="scientific">Pectinatus brassicae</name>
    <dbReference type="NCBI Taxonomy" id="862415"/>
    <lineage>
        <taxon>Bacteria</taxon>
        <taxon>Bacillati</taxon>
        <taxon>Bacillota</taxon>
        <taxon>Negativicutes</taxon>
        <taxon>Selenomonadales</taxon>
        <taxon>Selenomonadaceae</taxon>
        <taxon>Pectinatus</taxon>
    </lineage>
</organism>
<keyword evidence="4" id="KW-0805">Transcription regulation</keyword>
<evidence type="ECO:0000313" key="9">
    <source>
        <dbReference type="EMBL" id="MBB5336024.1"/>
    </source>
</evidence>
<dbReference type="Proteomes" id="UP000559117">
    <property type="component" value="Unassembled WGS sequence"/>
</dbReference>
<feature type="binding site" evidence="7">
    <location>
        <position position="106"/>
    </location>
    <ligand>
        <name>Zn(2+)</name>
        <dbReference type="ChEBI" id="CHEBI:29105"/>
    </ligand>
</feature>
<comment type="cofactor">
    <cofactor evidence="7">
        <name>Zn(2+)</name>
        <dbReference type="ChEBI" id="CHEBI:29105"/>
    </cofactor>
    <text evidence="7">Binds 1 zinc ion per subunit.</text>
</comment>
<keyword evidence="2" id="KW-0678">Repressor</keyword>
<dbReference type="GO" id="GO:0000976">
    <property type="term" value="F:transcription cis-regulatory region binding"/>
    <property type="evidence" value="ECO:0007669"/>
    <property type="project" value="TreeGrafter"/>
</dbReference>
<comment type="cofactor">
    <cofactor evidence="8">
        <name>Mn(2+)</name>
        <dbReference type="ChEBI" id="CHEBI:29035"/>
    </cofactor>
    <cofactor evidence="8">
        <name>Fe(2+)</name>
        <dbReference type="ChEBI" id="CHEBI:29033"/>
    </cofactor>
    <text evidence="8">Binds 1 Mn(2+) or Fe(2+) ion per subunit.</text>
</comment>
<dbReference type="InterPro" id="IPR036388">
    <property type="entry name" value="WH-like_DNA-bd_sf"/>
</dbReference>
<dbReference type="PANTHER" id="PTHR33202:SF7">
    <property type="entry name" value="FERRIC UPTAKE REGULATION PROTEIN"/>
    <property type="match status" value="1"/>
</dbReference>
<dbReference type="Gene3D" id="3.30.1490.190">
    <property type="match status" value="1"/>
</dbReference>
<evidence type="ECO:0000256" key="5">
    <source>
        <dbReference type="ARBA" id="ARBA00023125"/>
    </source>
</evidence>
<protein>
    <submittedName>
        <fullName evidence="9">Fur family ferric uptake transcriptional regulator</fullName>
    </submittedName>
</protein>
<dbReference type="GO" id="GO:1900376">
    <property type="term" value="P:regulation of secondary metabolite biosynthetic process"/>
    <property type="evidence" value="ECO:0007669"/>
    <property type="project" value="TreeGrafter"/>
</dbReference>
<evidence type="ECO:0000313" key="10">
    <source>
        <dbReference type="Proteomes" id="UP000559117"/>
    </source>
</evidence>
<keyword evidence="10" id="KW-1185">Reference proteome</keyword>
<comment type="caution">
    <text evidence="9">The sequence shown here is derived from an EMBL/GenBank/DDBJ whole genome shotgun (WGS) entry which is preliminary data.</text>
</comment>
<evidence type="ECO:0000256" key="2">
    <source>
        <dbReference type="ARBA" id="ARBA00022491"/>
    </source>
</evidence>
<evidence type="ECO:0000256" key="1">
    <source>
        <dbReference type="ARBA" id="ARBA00007957"/>
    </source>
</evidence>
<dbReference type="GO" id="GO:0008270">
    <property type="term" value="F:zinc ion binding"/>
    <property type="evidence" value="ECO:0007669"/>
    <property type="project" value="TreeGrafter"/>
</dbReference>
<dbReference type="RefSeq" id="WP_183860577.1">
    <property type="nucleotide sequence ID" value="NZ_JACHFH010000011.1"/>
</dbReference>
<feature type="binding site" evidence="7">
    <location>
        <position position="146"/>
    </location>
    <ligand>
        <name>Zn(2+)</name>
        <dbReference type="ChEBI" id="CHEBI:29105"/>
    </ligand>
</feature>
<evidence type="ECO:0000256" key="4">
    <source>
        <dbReference type="ARBA" id="ARBA00023015"/>
    </source>
</evidence>
<keyword evidence="3 7" id="KW-0862">Zinc</keyword>
<evidence type="ECO:0000256" key="8">
    <source>
        <dbReference type="PIRSR" id="PIRSR602481-2"/>
    </source>
</evidence>
<evidence type="ECO:0000256" key="7">
    <source>
        <dbReference type="PIRSR" id="PIRSR602481-1"/>
    </source>
</evidence>
<accession>A0A840UT81</accession>
<feature type="binding site" evidence="8">
    <location>
        <position position="135"/>
    </location>
    <ligand>
        <name>Fe cation</name>
        <dbReference type="ChEBI" id="CHEBI:24875"/>
    </ligand>
</feature>
<keyword evidence="7" id="KW-0479">Metal-binding</keyword>
<dbReference type="SUPFAM" id="SSF46785">
    <property type="entry name" value="Winged helix' DNA-binding domain"/>
    <property type="match status" value="1"/>
</dbReference>
<keyword evidence="5" id="KW-0238">DNA-binding</keyword>
<dbReference type="EMBL" id="JACHFH010000011">
    <property type="protein sequence ID" value="MBB5336024.1"/>
    <property type="molecule type" value="Genomic_DNA"/>
</dbReference>
<sequence length="150" mass="17177">MSNKITIDDLTQKLKGPHHKITPQRKIVLEVFIENPGEHLSAEDVHYILRDKGYDIGLATVYRSLELLSDLSILQKNDFGDGCRRYELNTATADAHQHHHLICVSCGKVAEFADDLLDELEDDIMKKSNFKITDHQVTFYGYCSKCQKKK</sequence>
<gene>
    <name evidence="9" type="ORF">HNR32_001168</name>
</gene>
<feature type="binding site" evidence="7">
    <location>
        <position position="143"/>
    </location>
    <ligand>
        <name>Zn(2+)</name>
        <dbReference type="ChEBI" id="CHEBI:29105"/>
    </ligand>
</feature>
<evidence type="ECO:0000256" key="3">
    <source>
        <dbReference type="ARBA" id="ARBA00022833"/>
    </source>
</evidence>
<dbReference type="AlphaFoldDB" id="A0A840UT81"/>
<dbReference type="GO" id="GO:0003700">
    <property type="term" value="F:DNA-binding transcription factor activity"/>
    <property type="evidence" value="ECO:0007669"/>
    <property type="project" value="InterPro"/>
</dbReference>
<dbReference type="PANTHER" id="PTHR33202">
    <property type="entry name" value="ZINC UPTAKE REGULATION PROTEIN"/>
    <property type="match status" value="1"/>
</dbReference>